<keyword evidence="2" id="KW-0347">Helicase</keyword>
<keyword evidence="2" id="KW-0067">ATP-binding</keyword>
<evidence type="ECO:0000313" key="2">
    <source>
        <dbReference type="EMBL" id="JAT41734.1"/>
    </source>
</evidence>
<dbReference type="GO" id="GO:0004386">
    <property type="term" value="F:helicase activity"/>
    <property type="evidence" value="ECO:0007669"/>
    <property type="project" value="UniProtKB-KW"/>
</dbReference>
<dbReference type="EMBL" id="GDJX01026202">
    <property type="protein sequence ID" value="JAT41734.1"/>
    <property type="molecule type" value="Transcribed_RNA"/>
</dbReference>
<keyword evidence="2" id="KW-0378">Hydrolase</keyword>
<reference evidence="2" key="1">
    <citation type="submission" date="2015-07" db="EMBL/GenBank/DDBJ databases">
        <title>Transcriptome Assembly of Anthurium amnicola.</title>
        <authorList>
            <person name="Suzuki J."/>
        </authorList>
    </citation>
    <scope>NUCLEOTIDE SEQUENCE</scope>
</reference>
<feature type="chain" id="PRO_5008899477" evidence="1">
    <location>
        <begin position="29"/>
        <end position="174"/>
    </location>
</feature>
<evidence type="ECO:0000256" key="1">
    <source>
        <dbReference type="SAM" id="SignalP"/>
    </source>
</evidence>
<name>A0A1D1XH63_9ARAE</name>
<dbReference type="AlphaFoldDB" id="A0A1D1XH63"/>
<gene>
    <name evidence="2" type="primary">CHD2_1</name>
    <name evidence="2" type="ORF">g.34408</name>
</gene>
<feature type="non-terminal residue" evidence="2">
    <location>
        <position position="1"/>
    </location>
</feature>
<feature type="signal peptide" evidence="1">
    <location>
        <begin position="1"/>
        <end position="28"/>
    </location>
</feature>
<keyword evidence="1" id="KW-0732">Signal</keyword>
<dbReference type="GO" id="GO:0003677">
    <property type="term" value="F:DNA binding"/>
    <property type="evidence" value="ECO:0007669"/>
    <property type="project" value="UniProtKB-KW"/>
</dbReference>
<keyword evidence="2" id="KW-0547">Nucleotide-binding</keyword>
<accession>A0A1D1XH63</accession>
<organism evidence="2">
    <name type="scientific">Anthurium amnicola</name>
    <dbReference type="NCBI Taxonomy" id="1678845"/>
    <lineage>
        <taxon>Eukaryota</taxon>
        <taxon>Viridiplantae</taxon>
        <taxon>Streptophyta</taxon>
        <taxon>Embryophyta</taxon>
        <taxon>Tracheophyta</taxon>
        <taxon>Spermatophyta</taxon>
        <taxon>Magnoliopsida</taxon>
        <taxon>Liliopsida</taxon>
        <taxon>Araceae</taxon>
        <taxon>Pothoideae</taxon>
        <taxon>Potheae</taxon>
        <taxon>Anthurium</taxon>
    </lineage>
</organism>
<sequence>PPQPPAAARSSMQLLLLVVVAVVAAASATPALVVPVGSDIVFSRDYSPALKDLYFRYLRKNPAYASVLERDDRYASNYYPSDRYYGNYYPSDRYYGSYLPSDRYYGGERFYAGDRFYDKYAPIRSFGGLRNEYPFEYRPESLTGYNYIEPQRYFDRDYVRYSSPVRSDKYIIDA</sequence>
<keyword evidence="2" id="KW-0238">DNA-binding</keyword>
<proteinExistence type="predicted"/>
<protein>
    <submittedName>
        <fullName evidence="2">Chromodomain-helicase-DNA-binding protein 2</fullName>
    </submittedName>
</protein>